<sequence length="99" mass="11072">MKVTASLPPVLVEVQNTIDLKFVQRITENSLVVNKEHGALPIVVVFGIQPSKSNVANDLVQSYQVPLAKEYPCKPWTKSCYIVDPTTINSLFKNNHLNH</sequence>
<evidence type="ECO:0000313" key="2">
    <source>
        <dbReference type="Proteomes" id="UP000612746"/>
    </source>
</evidence>
<keyword evidence="2" id="KW-1185">Reference proteome</keyword>
<dbReference type="EMBL" id="JAEPRA010000002">
    <property type="protein sequence ID" value="KAG2188327.1"/>
    <property type="molecule type" value="Genomic_DNA"/>
</dbReference>
<dbReference type="OrthoDB" id="2289841at2759"/>
<accession>A0A8H7Q973</accession>
<dbReference type="AlphaFoldDB" id="A0A8H7Q973"/>
<comment type="caution">
    <text evidence="1">The sequence shown here is derived from an EMBL/GenBank/DDBJ whole genome shotgun (WGS) entry which is preliminary data.</text>
</comment>
<evidence type="ECO:0000313" key="1">
    <source>
        <dbReference type="EMBL" id="KAG2188327.1"/>
    </source>
</evidence>
<protein>
    <submittedName>
        <fullName evidence="1">Uncharacterized protein</fullName>
    </submittedName>
</protein>
<dbReference type="Proteomes" id="UP000612746">
    <property type="component" value="Unassembled WGS sequence"/>
</dbReference>
<proteinExistence type="predicted"/>
<reference evidence="1" key="1">
    <citation type="submission" date="2020-12" db="EMBL/GenBank/DDBJ databases">
        <title>Metabolic potential, ecology and presence of endohyphal bacteria is reflected in genomic diversity of Mucoromycotina.</title>
        <authorList>
            <person name="Muszewska A."/>
            <person name="Okrasinska A."/>
            <person name="Steczkiewicz K."/>
            <person name="Drgas O."/>
            <person name="Orlowska M."/>
            <person name="Perlinska-Lenart U."/>
            <person name="Aleksandrzak-Piekarczyk T."/>
            <person name="Szatraj K."/>
            <person name="Zielenkiewicz U."/>
            <person name="Pilsyk S."/>
            <person name="Malc E."/>
            <person name="Mieczkowski P."/>
            <person name="Kruszewska J.S."/>
            <person name="Biernat P."/>
            <person name="Pawlowska J."/>
        </authorList>
    </citation>
    <scope>NUCLEOTIDE SEQUENCE</scope>
    <source>
        <strain evidence="1">WA0000051536</strain>
    </source>
</reference>
<organism evidence="1 2">
    <name type="scientific">Umbelopsis vinacea</name>
    <dbReference type="NCBI Taxonomy" id="44442"/>
    <lineage>
        <taxon>Eukaryota</taxon>
        <taxon>Fungi</taxon>
        <taxon>Fungi incertae sedis</taxon>
        <taxon>Mucoromycota</taxon>
        <taxon>Mucoromycotina</taxon>
        <taxon>Umbelopsidomycetes</taxon>
        <taxon>Umbelopsidales</taxon>
        <taxon>Umbelopsidaceae</taxon>
        <taxon>Umbelopsis</taxon>
    </lineage>
</organism>
<gene>
    <name evidence="1" type="ORF">INT44_001080</name>
</gene>
<name>A0A8H7Q973_9FUNG</name>